<accession>A0ABN2N1Z0</accession>
<feature type="domain" description="DUF2470" evidence="1">
    <location>
        <begin position="159"/>
        <end position="231"/>
    </location>
</feature>
<keyword evidence="4" id="KW-1185">Reference proteome</keyword>
<dbReference type="RefSeq" id="WP_344416941.1">
    <property type="nucleotide sequence ID" value="NZ_BAAAQK010000007.1"/>
</dbReference>
<dbReference type="EMBL" id="BAAAQK010000007">
    <property type="protein sequence ID" value="GAA1848638.1"/>
    <property type="molecule type" value="Genomic_DNA"/>
</dbReference>
<dbReference type="InterPro" id="IPR055343">
    <property type="entry name" value="CREG_beta-barrel"/>
</dbReference>
<organism evidence="3 4">
    <name type="scientific">Pseudonocardia ailaonensis</name>
    <dbReference type="NCBI Taxonomy" id="367279"/>
    <lineage>
        <taxon>Bacteria</taxon>
        <taxon>Bacillati</taxon>
        <taxon>Actinomycetota</taxon>
        <taxon>Actinomycetes</taxon>
        <taxon>Pseudonocardiales</taxon>
        <taxon>Pseudonocardiaceae</taxon>
        <taxon>Pseudonocardia</taxon>
    </lineage>
</organism>
<feature type="domain" description="CREG-like beta-barrel" evidence="2">
    <location>
        <begin position="2"/>
        <end position="147"/>
    </location>
</feature>
<gene>
    <name evidence="3" type="ORF">GCM10009836_30470</name>
</gene>
<dbReference type="PANTHER" id="PTHR13343:SF17">
    <property type="entry name" value="CELLULAR REPRESSOR OF E1A-STIMULATED GENES, ISOFORM A"/>
    <property type="match status" value="1"/>
</dbReference>
<dbReference type="InterPro" id="IPR019595">
    <property type="entry name" value="DUF2470"/>
</dbReference>
<dbReference type="InterPro" id="IPR012349">
    <property type="entry name" value="Split_barrel_FMN-bd"/>
</dbReference>
<sequence>MDDAGHARSLAAHATAGTLSTLAVDPAGFPFGSVAALAVDVTGSPILRLSDLAEHSRNMAADPRASVLVTEPGEEDPLALARVTLLGRVEVLEGDAREAAHEAYRAVHPQGVYSDFHDFRTYRLAVEAVRYVGGFARMSWVSADSYAAAEPDPLYPFRSRIVGHMNADHASSLVDFCRTYANLPATTTATMLDVDRLGFEVRSDAAEEPVRIDFTAECRTSDEVRAAMVALVRAL</sequence>
<evidence type="ECO:0000259" key="2">
    <source>
        <dbReference type="Pfam" id="PF13883"/>
    </source>
</evidence>
<dbReference type="Gene3D" id="3.20.180.10">
    <property type="entry name" value="PNP-oxidase-like"/>
    <property type="match status" value="1"/>
</dbReference>
<dbReference type="Proteomes" id="UP001500449">
    <property type="component" value="Unassembled WGS sequence"/>
</dbReference>
<dbReference type="Gene3D" id="2.30.110.10">
    <property type="entry name" value="Electron Transport, Fmn-binding Protein, Chain A"/>
    <property type="match status" value="1"/>
</dbReference>
<comment type="caution">
    <text evidence="3">The sequence shown here is derived from an EMBL/GenBank/DDBJ whole genome shotgun (WGS) entry which is preliminary data.</text>
</comment>
<evidence type="ECO:0000259" key="1">
    <source>
        <dbReference type="Pfam" id="PF10615"/>
    </source>
</evidence>
<name>A0ABN2N1Z0_9PSEU</name>
<dbReference type="Pfam" id="PF13883">
    <property type="entry name" value="CREG_beta-barrel"/>
    <property type="match status" value="1"/>
</dbReference>
<dbReference type="PANTHER" id="PTHR13343">
    <property type="entry name" value="CREG1 PROTEIN"/>
    <property type="match status" value="1"/>
</dbReference>
<evidence type="ECO:0000313" key="3">
    <source>
        <dbReference type="EMBL" id="GAA1848638.1"/>
    </source>
</evidence>
<evidence type="ECO:0000313" key="4">
    <source>
        <dbReference type="Proteomes" id="UP001500449"/>
    </source>
</evidence>
<dbReference type="InterPro" id="IPR037119">
    <property type="entry name" value="Haem_oxidase_HugZ-like_sf"/>
</dbReference>
<proteinExistence type="predicted"/>
<protein>
    <submittedName>
        <fullName evidence="3">DUF2470 domain-containing protein</fullName>
    </submittedName>
</protein>
<dbReference type="Pfam" id="PF10615">
    <property type="entry name" value="DUF2470"/>
    <property type="match status" value="1"/>
</dbReference>
<reference evidence="3 4" key="1">
    <citation type="journal article" date="2019" name="Int. J. Syst. Evol. Microbiol.">
        <title>The Global Catalogue of Microorganisms (GCM) 10K type strain sequencing project: providing services to taxonomists for standard genome sequencing and annotation.</title>
        <authorList>
            <consortium name="The Broad Institute Genomics Platform"/>
            <consortium name="The Broad Institute Genome Sequencing Center for Infectious Disease"/>
            <person name="Wu L."/>
            <person name="Ma J."/>
        </authorList>
    </citation>
    <scope>NUCLEOTIDE SEQUENCE [LARGE SCALE GENOMIC DNA]</scope>
    <source>
        <strain evidence="3 4">JCM 16009</strain>
    </source>
</reference>
<dbReference type="SUPFAM" id="SSF50475">
    <property type="entry name" value="FMN-binding split barrel"/>
    <property type="match status" value="1"/>
</dbReference>